<name>A0AA38UBP7_9AGAR</name>
<accession>A0AA38UBP7</accession>
<evidence type="ECO:0000313" key="1">
    <source>
        <dbReference type="EMBL" id="KAJ3832862.1"/>
    </source>
</evidence>
<sequence>MVIHPSSFVALDAKRPPDQLFTLWMRRLNREISNFDRGGWIYVFYEDDLLGGLFKNHWSIYCSSTNVPPSRDPYVAVESGIWKNLPSLAIHKQSMRSNILGEGALSISISVLARLRTMPTSSDICVADALASASKRNRVISTVLNLRLSAEISYLAITG</sequence>
<evidence type="ECO:0000313" key="2">
    <source>
        <dbReference type="Proteomes" id="UP001163846"/>
    </source>
</evidence>
<protein>
    <submittedName>
        <fullName evidence="1">Uncharacterized protein</fullName>
    </submittedName>
</protein>
<dbReference type="Proteomes" id="UP001163846">
    <property type="component" value="Unassembled WGS sequence"/>
</dbReference>
<reference evidence="1" key="1">
    <citation type="submission" date="2022-08" db="EMBL/GenBank/DDBJ databases">
        <authorList>
            <consortium name="DOE Joint Genome Institute"/>
            <person name="Min B."/>
            <person name="Riley R."/>
            <person name="Sierra-Patev S."/>
            <person name="Naranjo-Ortiz M."/>
            <person name="Looney B."/>
            <person name="Konkel Z."/>
            <person name="Slot J.C."/>
            <person name="Sakamoto Y."/>
            <person name="Steenwyk J.L."/>
            <person name="Rokas A."/>
            <person name="Carro J."/>
            <person name="Camarero S."/>
            <person name="Ferreira P."/>
            <person name="Molpeceres G."/>
            <person name="Ruiz-Duenas F.J."/>
            <person name="Serrano A."/>
            <person name="Henrissat B."/>
            <person name="Drula E."/>
            <person name="Hughes K.W."/>
            <person name="Mata J.L."/>
            <person name="Ishikawa N.K."/>
            <person name="Vargas-Isla R."/>
            <person name="Ushijima S."/>
            <person name="Smith C.A."/>
            <person name="Ahrendt S."/>
            <person name="Andreopoulos W."/>
            <person name="He G."/>
            <person name="Labutti K."/>
            <person name="Lipzen A."/>
            <person name="Ng V."/>
            <person name="Sandor L."/>
            <person name="Barry K."/>
            <person name="Martinez A.T."/>
            <person name="Xiao Y."/>
            <person name="Gibbons J.G."/>
            <person name="Terashima K."/>
            <person name="Hibbett D.S."/>
            <person name="Grigoriev I.V."/>
        </authorList>
    </citation>
    <scope>NUCLEOTIDE SEQUENCE</scope>
    <source>
        <strain evidence="1">TFB9207</strain>
    </source>
</reference>
<dbReference type="EMBL" id="MU806833">
    <property type="protein sequence ID" value="KAJ3832862.1"/>
    <property type="molecule type" value="Genomic_DNA"/>
</dbReference>
<comment type="caution">
    <text evidence="1">The sequence shown here is derived from an EMBL/GenBank/DDBJ whole genome shotgun (WGS) entry which is preliminary data.</text>
</comment>
<gene>
    <name evidence="1" type="ORF">F5878DRAFT_702030</name>
</gene>
<proteinExistence type="predicted"/>
<organism evidence="1 2">
    <name type="scientific">Lentinula raphanica</name>
    <dbReference type="NCBI Taxonomy" id="153919"/>
    <lineage>
        <taxon>Eukaryota</taxon>
        <taxon>Fungi</taxon>
        <taxon>Dikarya</taxon>
        <taxon>Basidiomycota</taxon>
        <taxon>Agaricomycotina</taxon>
        <taxon>Agaricomycetes</taxon>
        <taxon>Agaricomycetidae</taxon>
        <taxon>Agaricales</taxon>
        <taxon>Marasmiineae</taxon>
        <taxon>Omphalotaceae</taxon>
        <taxon>Lentinula</taxon>
    </lineage>
</organism>
<keyword evidence="2" id="KW-1185">Reference proteome</keyword>
<dbReference type="AlphaFoldDB" id="A0AA38UBP7"/>